<accession>A0AAE3GX91</accession>
<gene>
    <name evidence="1" type="ORF">NJ959_28075</name>
</gene>
<dbReference type="AlphaFoldDB" id="A0AAE3GX91"/>
<organism evidence="1 2">
    <name type="scientific">Limnofasciculus baicalensis BBK-W-15</name>
    <dbReference type="NCBI Taxonomy" id="2699891"/>
    <lineage>
        <taxon>Bacteria</taxon>
        <taxon>Bacillati</taxon>
        <taxon>Cyanobacteriota</taxon>
        <taxon>Cyanophyceae</taxon>
        <taxon>Coleofasciculales</taxon>
        <taxon>Coleofasciculaceae</taxon>
        <taxon>Limnofasciculus</taxon>
        <taxon>Limnofasciculus baicalensis</taxon>
    </lineage>
</organism>
<dbReference type="EMBL" id="JAMZMM010000542">
    <property type="protein sequence ID" value="MCP2732295.1"/>
    <property type="molecule type" value="Genomic_DNA"/>
</dbReference>
<dbReference type="Proteomes" id="UP001204953">
    <property type="component" value="Unassembled WGS sequence"/>
</dbReference>
<comment type="caution">
    <text evidence="1">The sequence shown here is derived from an EMBL/GenBank/DDBJ whole genome shotgun (WGS) entry which is preliminary data.</text>
</comment>
<name>A0AAE3GX91_9CYAN</name>
<sequence length="61" mass="6872">MVIPKYIGASASPLPQFLDGIKHSLIRYIIPFHRHPPPLQIRCHPPLTIAKTNHPSAAIYH</sequence>
<evidence type="ECO:0000313" key="2">
    <source>
        <dbReference type="Proteomes" id="UP001204953"/>
    </source>
</evidence>
<dbReference type="RefSeq" id="WP_254015017.1">
    <property type="nucleotide sequence ID" value="NZ_JAMZMM010000542.1"/>
</dbReference>
<evidence type="ECO:0000313" key="1">
    <source>
        <dbReference type="EMBL" id="MCP2732295.1"/>
    </source>
</evidence>
<protein>
    <submittedName>
        <fullName evidence="1">Uncharacterized protein</fullName>
    </submittedName>
</protein>
<reference evidence="1" key="1">
    <citation type="submission" date="2022-06" db="EMBL/GenBank/DDBJ databases">
        <title>New cyanobacteria of genus Symplocastrum in benthos of Lake Baikal.</title>
        <authorList>
            <person name="Sorokovikova E."/>
            <person name="Tikhonova I."/>
            <person name="Krasnopeev A."/>
            <person name="Evseev P."/>
            <person name="Gladkikh A."/>
            <person name="Belykh O."/>
        </authorList>
    </citation>
    <scope>NUCLEOTIDE SEQUENCE</scope>
    <source>
        <strain evidence="1">BBK-W-15</strain>
    </source>
</reference>
<proteinExistence type="predicted"/>
<keyword evidence="2" id="KW-1185">Reference proteome</keyword>